<dbReference type="EMBL" id="JABFDB010000001">
    <property type="protein sequence ID" value="NYZ18681.1"/>
    <property type="molecule type" value="Genomic_DNA"/>
</dbReference>
<dbReference type="Pfam" id="PF11011">
    <property type="entry name" value="DUF2849"/>
    <property type="match status" value="1"/>
</dbReference>
<reference evidence="1 2" key="1">
    <citation type="submission" date="2020-05" db="EMBL/GenBank/DDBJ databases">
        <title>Azospirillum oleiclasticum sp. nov, a nitrogen-fixing and heavy crude oil-emulsifying bacterium isolated from the crude oil of Yumen Oilfield.</title>
        <authorList>
            <person name="Wu D."/>
            <person name="Cai M."/>
            <person name="Zhang X."/>
        </authorList>
    </citation>
    <scope>NUCLEOTIDE SEQUENCE [LARGE SCALE GENOMIC DNA]</scope>
    <source>
        <strain evidence="1 2">ROY-1-1-2</strain>
    </source>
</reference>
<sequence length="102" mass="11096">MSTKAITANRLRDGSVVWYGKDGLWVDTVDRAAVYEAGAIDGALALAKQGLLDQIVVDVYAIDVKLSEGRPVPLRYREWLRANGPSVRTDLGKQASALAYAF</sequence>
<dbReference type="InterPro" id="IPR021270">
    <property type="entry name" value="DUF2849"/>
</dbReference>
<evidence type="ECO:0000313" key="2">
    <source>
        <dbReference type="Proteomes" id="UP000584642"/>
    </source>
</evidence>
<accession>A0ABX2T5W9</accession>
<gene>
    <name evidence="1" type="ORF">HND93_03075</name>
</gene>
<proteinExistence type="predicted"/>
<dbReference type="RefSeq" id="WP_180280403.1">
    <property type="nucleotide sequence ID" value="NZ_JABFDB010000001.1"/>
</dbReference>
<protein>
    <submittedName>
        <fullName evidence="1">DUF2849 domain-containing protein</fullName>
    </submittedName>
</protein>
<comment type="caution">
    <text evidence="1">The sequence shown here is derived from an EMBL/GenBank/DDBJ whole genome shotgun (WGS) entry which is preliminary data.</text>
</comment>
<dbReference type="Proteomes" id="UP000584642">
    <property type="component" value="Unassembled WGS sequence"/>
</dbReference>
<evidence type="ECO:0000313" key="1">
    <source>
        <dbReference type="EMBL" id="NYZ18681.1"/>
    </source>
</evidence>
<organism evidence="1 2">
    <name type="scientific">Azospirillum oleiclasticum</name>
    <dbReference type="NCBI Taxonomy" id="2735135"/>
    <lineage>
        <taxon>Bacteria</taxon>
        <taxon>Pseudomonadati</taxon>
        <taxon>Pseudomonadota</taxon>
        <taxon>Alphaproteobacteria</taxon>
        <taxon>Rhodospirillales</taxon>
        <taxon>Azospirillaceae</taxon>
        <taxon>Azospirillum</taxon>
    </lineage>
</organism>
<keyword evidence="2" id="KW-1185">Reference proteome</keyword>
<name>A0ABX2T5W9_9PROT</name>